<dbReference type="AlphaFoldDB" id="A0A143PQ03"/>
<protein>
    <submittedName>
        <fullName evidence="2">Uncharacterized protein</fullName>
    </submittedName>
</protein>
<feature type="compositionally biased region" description="Basic and acidic residues" evidence="1">
    <location>
        <begin position="15"/>
        <end position="29"/>
    </location>
</feature>
<organism evidence="2 3">
    <name type="scientific">Luteitalea pratensis</name>
    <dbReference type="NCBI Taxonomy" id="1855912"/>
    <lineage>
        <taxon>Bacteria</taxon>
        <taxon>Pseudomonadati</taxon>
        <taxon>Acidobacteriota</taxon>
        <taxon>Vicinamibacteria</taxon>
        <taxon>Vicinamibacterales</taxon>
        <taxon>Vicinamibacteraceae</taxon>
        <taxon>Luteitalea</taxon>
    </lineage>
</organism>
<dbReference type="STRING" id="1855912.LuPra_03931"/>
<reference evidence="3" key="2">
    <citation type="submission" date="2016-04" db="EMBL/GenBank/DDBJ databases">
        <title>First Complete Genome Sequence of a Subdivision 6 Acidobacterium.</title>
        <authorList>
            <person name="Huang S."/>
            <person name="Vieira S."/>
            <person name="Bunk B."/>
            <person name="Riedel T."/>
            <person name="Sproeer C."/>
            <person name="Overmann J."/>
        </authorList>
    </citation>
    <scope>NUCLEOTIDE SEQUENCE [LARGE SCALE GENOMIC DNA]</scope>
    <source>
        <strain evidence="3">DSM 100886 HEG_-6_39</strain>
    </source>
</reference>
<accession>A0A143PQ03</accession>
<reference evidence="2 3" key="1">
    <citation type="journal article" date="2016" name="Genome Announc.">
        <title>First Complete Genome Sequence of a Subdivision 6 Acidobacterium Strain.</title>
        <authorList>
            <person name="Huang S."/>
            <person name="Vieira S."/>
            <person name="Bunk B."/>
            <person name="Riedel T."/>
            <person name="Sproer C."/>
            <person name="Overmann J."/>
        </authorList>
    </citation>
    <scope>NUCLEOTIDE SEQUENCE [LARGE SCALE GENOMIC DNA]</scope>
    <source>
        <strain evidence="3">DSM 100886 HEG_-6_39</strain>
    </source>
</reference>
<dbReference type="EMBL" id="CP015136">
    <property type="protein sequence ID" value="AMY10692.1"/>
    <property type="molecule type" value="Genomic_DNA"/>
</dbReference>
<name>A0A143PQ03_LUTPR</name>
<evidence type="ECO:0000313" key="3">
    <source>
        <dbReference type="Proteomes" id="UP000076079"/>
    </source>
</evidence>
<evidence type="ECO:0000313" key="2">
    <source>
        <dbReference type="EMBL" id="AMY10692.1"/>
    </source>
</evidence>
<feature type="region of interest" description="Disordered" evidence="1">
    <location>
        <begin position="1"/>
        <end position="29"/>
    </location>
</feature>
<gene>
    <name evidence="2" type="ORF">LuPra_03931</name>
</gene>
<evidence type="ECO:0000256" key="1">
    <source>
        <dbReference type="SAM" id="MobiDB-lite"/>
    </source>
</evidence>
<proteinExistence type="predicted"/>
<sequence>MTPTGSDSGASDGVAELKRMEENAEDGRG</sequence>
<dbReference type="KEGG" id="abac:LuPra_03931"/>
<dbReference type="Proteomes" id="UP000076079">
    <property type="component" value="Chromosome"/>
</dbReference>
<keyword evidence="3" id="KW-1185">Reference proteome</keyword>